<feature type="compositionally biased region" description="Basic and acidic residues" evidence="7">
    <location>
        <begin position="390"/>
        <end position="408"/>
    </location>
</feature>
<feature type="transmembrane region" description="Helical" evidence="8">
    <location>
        <begin position="208"/>
        <end position="232"/>
    </location>
</feature>
<sequence length="408" mass="45792">MSSFSKTAMHATSSKSVMHKPLYGYFEPSDSYRQSGLRNHLVAATGEFVGTYIFLLLAFLGHSAALKEKPLDSTNGNLYVALSYGFSYLATIQLMHEISGGFFNPVTTIALALCGELPVLRGFIFFPAQFLGAVLAAETVSVIVPGDAQVLQTVLQADVHIVQGLFLEMVRPFVSTIMRMLIALQCLTAILVFAVLRITAYDPRSNFMFSISVGLTYFATQLAGGGFTGASLNPMRSLAPCITTGDFPSYHWIYWVGPLLGALLASSYYHLVRYFNYWAVETEQSMWLPSETSPLLQTTYRQTESPGPASPRTRRQTLTDASQRDTNDSQERGDDNRKQHHPHYPYYRYRREGHFDLVPNKDPGRRFSDGKMFERAQRQEQAENQPAFEESERLRKSRGKDKVVPLDV</sequence>
<keyword evidence="3 6" id="KW-0812">Transmembrane</keyword>
<feature type="transmembrane region" description="Helical" evidence="8">
    <location>
        <begin position="252"/>
        <end position="271"/>
    </location>
</feature>
<proteinExistence type="inferred from homology"/>
<gene>
    <name evidence="9" type="ORF">PRZ48_006562</name>
</gene>
<evidence type="ECO:0000256" key="5">
    <source>
        <dbReference type="ARBA" id="ARBA00023136"/>
    </source>
</evidence>
<dbReference type="InterPro" id="IPR034294">
    <property type="entry name" value="Aquaporin_transptr"/>
</dbReference>
<evidence type="ECO:0000313" key="10">
    <source>
        <dbReference type="Proteomes" id="UP001305779"/>
    </source>
</evidence>
<feature type="compositionally biased region" description="Basic and acidic residues" evidence="7">
    <location>
        <begin position="322"/>
        <end position="337"/>
    </location>
</feature>
<feature type="compositionally biased region" description="Basic and acidic residues" evidence="7">
    <location>
        <begin position="362"/>
        <end position="381"/>
    </location>
</feature>
<accession>A0ABR0ENS0</accession>
<protein>
    <recommendedName>
        <fullName evidence="11">Aquaporin</fullName>
    </recommendedName>
</protein>
<dbReference type="PANTHER" id="PTHR19139:SF199">
    <property type="entry name" value="MIP17260P"/>
    <property type="match status" value="1"/>
</dbReference>
<evidence type="ECO:0000256" key="8">
    <source>
        <dbReference type="SAM" id="Phobius"/>
    </source>
</evidence>
<dbReference type="Proteomes" id="UP001305779">
    <property type="component" value="Unassembled WGS sequence"/>
</dbReference>
<evidence type="ECO:0008006" key="11">
    <source>
        <dbReference type="Google" id="ProtNLM"/>
    </source>
</evidence>
<evidence type="ECO:0000256" key="1">
    <source>
        <dbReference type="ARBA" id="ARBA00004141"/>
    </source>
</evidence>
<feature type="transmembrane region" description="Helical" evidence="8">
    <location>
        <begin position="177"/>
        <end position="196"/>
    </location>
</feature>
<feature type="transmembrane region" description="Helical" evidence="8">
    <location>
        <begin position="76"/>
        <end position="95"/>
    </location>
</feature>
<comment type="caution">
    <text evidence="9">The sequence shown here is derived from an EMBL/GenBank/DDBJ whole genome shotgun (WGS) entry which is preliminary data.</text>
</comment>
<comment type="subcellular location">
    <subcellularLocation>
        <location evidence="1">Membrane</location>
        <topology evidence="1">Multi-pass membrane protein</topology>
    </subcellularLocation>
</comment>
<feature type="region of interest" description="Disordered" evidence="7">
    <location>
        <begin position="299"/>
        <end position="342"/>
    </location>
</feature>
<evidence type="ECO:0000256" key="3">
    <source>
        <dbReference type="ARBA" id="ARBA00022692"/>
    </source>
</evidence>
<dbReference type="PRINTS" id="PR00783">
    <property type="entry name" value="MINTRINSICP"/>
</dbReference>
<keyword evidence="5 8" id="KW-0472">Membrane</keyword>
<evidence type="ECO:0000256" key="6">
    <source>
        <dbReference type="RuleBase" id="RU000477"/>
    </source>
</evidence>
<feature type="transmembrane region" description="Helical" evidence="8">
    <location>
        <begin position="41"/>
        <end position="64"/>
    </location>
</feature>
<reference evidence="9 10" key="1">
    <citation type="journal article" date="2023" name="G3 (Bethesda)">
        <title>A chromosome-level genome assembly of Zasmidium syzygii isolated from banana leaves.</title>
        <authorList>
            <person name="van Westerhoven A.C."/>
            <person name="Mehrabi R."/>
            <person name="Talebi R."/>
            <person name="Steentjes M.B.F."/>
            <person name="Corcolon B."/>
            <person name="Chong P.A."/>
            <person name="Kema G.H.J."/>
            <person name="Seidl M.F."/>
        </authorList>
    </citation>
    <scope>NUCLEOTIDE SEQUENCE [LARGE SCALE GENOMIC DNA]</scope>
    <source>
        <strain evidence="9 10">P124</strain>
    </source>
</reference>
<keyword evidence="10" id="KW-1185">Reference proteome</keyword>
<dbReference type="SUPFAM" id="SSF81338">
    <property type="entry name" value="Aquaporin-like"/>
    <property type="match status" value="1"/>
</dbReference>
<evidence type="ECO:0000256" key="7">
    <source>
        <dbReference type="SAM" id="MobiDB-lite"/>
    </source>
</evidence>
<feature type="region of interest" description="Disordered" evidence="7">
    <location>
        <begin position="355"/>
        <end position="408"/>
    </location>
</feature>
<dbReference type="InterPro" id="IPR000425">
    <property type="entry name" value="MIP"/>
</dbReference>
<dbReference type="InterPro" id="IPR023271">
    <property type="entry name" value="Aquaporin-like"/>
</dbReference>
<name>A0ABR0ENS0_ZASCE</name>
<dbReference type="PANTHER" id="PTHR19139">
    <property type="entry name" value="AQUAPORIN TRANSPORTER"/>
    <property type="match status" value="1"/>
</dbReference>
<keyword evidence="6" id="KW-0813">Transport</keyword>
<dbReference type="EMBL" id="JAXOVC010000004">
    <property type="protein sequence ID" value="KAK4503135.1"/>
    <property type="molecule type" value="Genomic_DNA"/>
</dbReference>
<evidence type="ECO:0000313" key="9">
    <source>
        <dbReference type="EMBL" id="KAK4503135.1"/>
    </source>
</evidence>
<evidence type="ECO:0000256" key="2">
    <source>
        <dbReference type="ARBA" id="ARBA00006175"/>
    </source>
</evidence>
<comment type="similarity">
    <text evidence="2 6">Belongs to the MIP/aquaporin (TC 1.A.8) family.</text>
</comment>
<organism evidence="9 10">
    <name type="scientific">Zasmidium cellare</name>
    <name type="common">Wine cellar mold</name>
    <name type="synonym">Racodium cellare</name>
    <dbReference type="NCBI Taxonomy" id="395010"/>
    <lineage>
        <taxon>Eukaryota</taxon>
        <taxon>Fungi</taxon>
        <taxon>Dikarya</taxon>
        <taxon>Ascomycota</taxon>
        <taxon>Pezizomycotina</taxon>
        <taxon>Dothideomycetes</taxon>
        <taxon>Dothideomycetidae</taxon>
        <taxon>Mycosphaerellales</taxon>
        <taxon>Mycosphaerellaceae</taxon>
        <taxon>Zasmidium</taxon>
    </lineage>
</organism>
<dbReference type="Gene3D" id="1.20.1080.10">
    <property type="entry name" value="Glycerol uptake facilitator protein"/>
    <property type="match status" value="1"/>
</dbReference>
<evidence type="ECO:0000256" key="4">
    <source>
        <dbReference type="ARBA" id="ARBA00022989"/>
    </source>
</evidence>
<feature type="transmembrane region" description="Helical" evidence="8">
    <location>
        <begin position="102"/>
        <end position="126"/>
    </location>
</feature>
<keyword evidence="4 8" id="KW-1133">Transmembrane helix</keyword>
<dbReference type="Pfam" id="PF00230">
    <property type="entry name" value="MIP"/>
    <property type="match status" value="1"/>
</dbReference>